<protein>
    <submittedName>
        <fullName evidence="2">HP1 family phage holin</fullName>
    </submittedName>
</protein>
<organism evidence="2 3">
    <name type="scientific">Pluralibacter gergoviae</name>
    <name type="common">Enterobacter gergoviae</name>
    <dbReference type="NCBI Taxonomy" id="61647"/>
    <lineage>
        <taxon>Bacteria</taxon>
        <taxon>Pseudomonadati</taxon>
        <taxon>Pseudomonadota</taxon>
        <taxon>Gammaproteobacteria</taxon>
        <taxon>Enterobacterales</taxon>
        <taxon>Enterobacteriaceae</taxon>
        <taxon>Pluralibacter</taxon>
    </lineage>
</organism>
<dbReference type="GeneID" id="61386329"/>
<dbReference type="AlphaFoldDB" id="A0AAW8HRX2"/>
<dbReference type="KEGG" id="pge:LG71_10500"/>
<feature type="transmembrane region" description="Helical" evidence="1">
    <location>
        <begin position="7"/>
        <end position="25"/>
    </location>
</feature>
<dbReference type="RefSeq" id="WP_043082456.1">
    <property type="nucleotide sequence ID" value="NZ_CBCSIS010000006.1"/>
</dbReference>
<evidence type="ECO:0000313" key="2">
    <source>
        <dbReference type="EMBL" id="MDQ2311401.1"/>
    </source>
</evidence>
<dbReference type="Proteomes" id="UP001236270">
    <property type="component" value="Unassembled WGS sequence"/>
</dbReference>
<keyword evidence="1" id="KW-0472">Membrane</keyword>
<accession>A0AAW8HRX2</accession>
<feature type="transmembrane region" description="Helical" evidence="1">
    <location>
        <begin position="31"/>
        <end position="50"/>
    </location>
</feature>
<comment type="caution">
    <text evidence="2">The sequence shown here is derived from an EMBL/GenBank/DDBJ whole genome shotgun (WGS) entry which is preliminary data.</text>
</comment>
<dbReference type="EMBL" id="JAVDNV010000017">
    <property type="protein sequence ID" value="MDQ2311401.1"/>
    <property type="molecule type" value="Genomic_DNA"/>
</dbReference>
<evidence type="ECO:0000313" key="3">
    <source>
        <dbReference type="Proteomes" id="UP001236270"/>
    </source>
</evidence>
<keyword evidence="1" id="KW-0812">Transmembrane</keyword>
<reference evidence="2" key="1">
    <citation type="submission" date="2023-08" db="EMBL/GenBank/DDBJ databases">
        <title>WGS of pathogenic bacterial species, Los Angeles County Public Health Laboratories.</title>
        <authorList>
            <person name="Garrigues J.M."/>
            <person name="Green N.M."/>
        </authorList>
    </citation>
    <scope>NUCLEOTIDE SEQUENCE</scope>
    <source>
        <strain evidence="2">LACPHL-BACT-2023-00068</strain>
    </source>
</reference>
<name>A0AAW8HRX2_PLUGE</name>
<evidence type="ECO:0000256" key="1">
    <source>
        <dbReference type="SAM" id="Phobius"/>
    </source>
</evidence>
<keyword evidence="1" id="KW-1133">Transmembrane helix</keyword>
<proteinExistence type="predicted"/>
<gene>
    <name evidence="2" type="ORF">RBJ30_20210</name>
</gene>
<sequence length="68" mass="8020">MGLSVDKISTFLTYWLSMLLAFFGVQTAEKLALLTGSLCAIFTALVNFWYRHKTWRYLAELRDKKERR</sequence>